<organism evidence="11 12">
    <name type="scientific">Candidatus Endolissoclinum faulkneri L2</name>
    <dbReference type="NCBI Taxonomy" id="1193729"/>
    <lineage>
        <taxon>Bacteria</taxon>
        <taxon>Pseudomonadati</taxon>
        <taxon>Pseudomonadota</taxon>
        <taxon>Alphaproteobacteria</taxon>
        <taxon>Rhodospirillales</taxon>
        <taxon>Rhodospirillaceae</taxon>
        <taxon>Candidatus Endolissoclinum</taxon>
    </lineage>
</organism>
<dbReference type="Pfam" id="PF02817">
    <property type="entry name" value="E3_binding"/>
    <property type="match status" value="1"/>
</dbReference>
<dbReference type="InterPro" id="IPR045257">
    <property type="entry name" value="E2/Pdx1"/>
</dbReference>
<dbReference type="InterPro" id="IPR003016">
    <property type="entry name" value="2-oxoA_DH_lipoyl-BS"/>
</dbReference>
<dbReference type="InterPro" id="IPR011053">
    <property type="entry name" value="Single_hybrid_motif"/>
</dbReference>
<dbReference type="NCBIfam" id="TIGR01349">
    <property type="entry name" value="PDHac_trf_mito"/>
    <property type="match status" value="1"/>
</dbReference>
<accession>K7YQU8</accession>
<dbReference type="SUPFAM" id="SSF51230">
    <property type="entry name" value="Single hybrid motif"/>
    <property type="match status" value="1"/>
</dbReference>
<dbReference type="InterPro" id="IPR004167">
    <property type="entry name" value="PSBD"/>
</dbReference>
<evidence type="ECO:0000256" key="2">
    <source>
        <dbReference type="ARBA" id="ARBA00011484"/>
    </source>
</evidence>
<comment type="cofactor">
    <cofactor evidence="8">
        <name>(R)-lipoate</name>
        <dbReference type="ChEBI" id="CHEBI:83088"/>
    </cofactor>
    <text evidence="8">Binds 1 lipoyl cofactor covalently.</text>
</comment>
<evidence type="ECO:0000256" key="7">
    <source>
        <dbReference type="ARBA" id="ARBA00048370"/>
    </source>
</evidence>
<comment type="subunit">
    <text evidence="2">Forms a 24-polypeptide structural core with octahedral symmetry.</text>
</comment>
<dbReference type="eggNOG" id="COG0508">
    <property type="taxonomic scope" value="Bacteria"/>
</dbReference>
<evidence type="ECO:0000259" key="9">
    <source>
        <dbReference type="PROSITE" id="PS50968"/>
    </source>
</evidence>
<dbReference type="PROSITE" id="PS50968">
    <property type="entry name" value="BIOTINYL_LIPOYL"/>
    <property type="match status" value="1"/>
</dbReference>
<dbReference type="SUPFAM" id="SSF47005">
    <property type="entry name" value="Peripheral subunit-binding domain of 2-oxo acid dehydrogenase complex"/>
    <property type="match status" value="1"/>
</dbReference>
<reference evidence="11 12" key="1">
    <citation type="journal article" date="2012" name="Proc. Natl. Acad. Sci. U.S.A.">
        <title>Genome streamlining and chemical defense in a coral reef symbiosis.</title>
        <authorList>
            <person name="Kwan J.C."/>
            <person name="Donia M.S."/>
            <person name="Han A.W."/>
            <person name="Hirose E."/>
            <person name="Haygood M.G."/>
            <person name="Schmidt E.W."/>
        </authorList>
    </citation>
    <scope>NUCLEOTIDE SEQUENCE [LARGE SCALE GENOMIC DNA]</scope>
    <source>
        <strain evidence="11 12">L2</strain>
    </source>
</reference>
<dbReference type="Pfam" id="PF00364">
    <property type="entry name" value="Biotin_lipoyl"/>
    <property type="match status" value="1"/>
</dbReference>
<dbReference type="PROSITE" id="PS00189">
    <property type="entry name" value="LIPOYL"/>
    <property type="match status" value="1"/>
</dbReference>
<dbReference type="Proteomes" id="UP000010077">
    <property type="component" value="Chromosome"/>
</dbReference>
<dbReference type="KEGG" id="thal:A1OE_721"/>
<dbReference type="SUPFAM" id="SSF52777">
    <property type="entry name" value="CoA-dependent acyltransferases"/>
    <property type="match status" value="1"/>
</dbReference>
<keyword evidence="3 8" id="KW-0808">Transferase</keyword>
<dbReference type="HOGENOM" id="CLU_016733_10_2_5"/>
<dbReference type="Gene3D" id="2.40.50.100">
    <property type="match status" value="1"/>
</dbReference>
<dbReference type="InterPro" id="IPR000089">
    <property type="entry name" value="Biotin_lipoyl"/>
</dbReference>
<dbReference type="CDD" id="cd06849">
    <property type="entry name" value="lipoyl_domain"/>
    <property type="match status" value="1"/>
</dbReference>
<evidence type="ECO:0000313" key="11">
    <source>
        <dbReference type="EMBL" id="AFX98909.1"/>
    </source>
</evidence>
<comment type="function">
    <text evidence="6">The pyruvate dehydrogenase complex catalyzes the overall conversion of pyruvate to acetyl-CoA and CO(2). It contains multiple copies of three enzymatic components: pyruvate dehydrogenase (E1), dihydrolipoamide acetyltransferase (E2) and lipoamide dehydrogenase (E3).</text>
</comment>
<dbReference type="PATRIC" id="fig|1193729.4.peg.393"/>
<dbReference type="InterPro" id="IPR006257">
    <property type="entry name" value="LAT1"/>
</dbReference>
<gene>
    <name evidence="11" type="ORF">A1OE_721</name>
</gene>
<dbReference type="EMBL" id="CP003539">
    <property type="protein sequence ID" value="AFX98909.1"/>
    <property type="molecule type" value="Genomic_DNA"/>
</dbReference>
<dbReference type="InterPro" id="IPR023213">
    <property type="entry name" value="CAT-like_dom_sf"/>
</dbReference>
<evidence type="ECO:0000256" key="3">
    <source>
        <dbReference type="ARBA" id="ARBA00022679"/>
    </source>
</evidence>
<dbReference type="GO" id="GO:0045254">
    <property type="term" value="C:pyruvate dehydrogenase complex"/>
    <property type="evidence" value="ECO:0007669"/>
    <property type="project" value="UniProtKB-UniRule"/>
</dbReference>
<evidence type="ECO:0000256" key="8">
    <source>
        <dbReference type="RuleBase" id="RU361137"/>
    </source>
</evidence>
<comment type="catalytic activity">
    <reaction evidence="7 8">
        <text>N(6)-[(R)-dihydrolipoyl]-L-lysyl-[protein] + acetyl-CoA = N(6)-[(R)-S(8)-acetyldihydrolipoyl]-L-lysyl-[protein] + CoA</text>
        <dbReference type="Rhea" id="RHEA:17017"/>
        <dbReference type="Rhea" id="RHEA-COMP:10475"/>
        <dbReference type="Rhea" id="RHEA-COMP:10478"/>
        <dbReference type="ChEBI" id="CHEBI:57287"/>
        <dbReference type="ChEBI" id="CHEBI:57288"/>
        <dbReference type="ChEBI" id="CHEBI:83100"/>
        <dbReference type="ChEBI" id="CHEBI:83111"/>
        <dbReference type="EC" id="2.3.1.12"/>
    </reaction>
</comment>
<evidence type="ECO:0000256" key="4">
    <source>
        <dbReference type="ARBA" id="ARBA00022823"/>
    </source>
</evidence>
<dbReference type="PROSITE" id="PS51826">
    <property type="entry name" value="PSBD"/>
    <property type="match status" value="1"/>
</dbReference>
<dbReference type="FunFam" id="3.30.559.10:FF:000003">
    <property type="entry name" value="Acetyltransferase component of pyruvate dehydrogenase complex"/>
    <property type="match status" value="1"/>
</dbReference>
<evidence type="ECO:0000313" key="12">
    <source>
        <dbReference type="Proteomes" id="UP000010077"/>
    </source>
</evidence>
<evidence type="ECO:0000256" key="5">
    <source>
        <dbReference type="ARBA" id="ARBA00023315"/>
    </source>
</evidence>
<keyword evidence="11" id="KW-0670">Pyruvate</keyword>
<dbReference type="InterPro" id="IPR036625">
    <property type="entry name" value="E3-bd_dom_sf"/>
</dbReference>
<protein>
    <recommendedName>
        <fullName evidence="8">Acetyltransferase component of pyruvate dehydrogenase complex</fullName>
        <ecNumber evidence="8">2.3.1.12</ecNumber>
    </recommendedName>
</protein>
<dbReference type="PANTHER" id="PTHR23151:SF90">
    <property type="entry name" value="DIHYDROLIPOYLLYSINE-RESIDUE ACETYLTRANSFERASE COMPONENT OF PYRUVATE DEHYDROGENASE COMPLEX, MITOCHONDRIAL-RELATED"/>
    <property type="match status" value="1"/>
</dbReference>
<dbReference type="InterPro" id="IPR001078">
    <property type="entry name" value="2-oxoacid_DH_actylTfrase"/>
</dbReference>
<feature type="domain" description="Lipoyl-binding" evidence="9">
    <location>
        <begin position="20"/>
        <end position="96"/>
    </location>
</feature>
<feature type="domain" description="Peripheral subunit-binding (PSBD)" evidence="10">
    <location>
        <begin position="149"/>
        <end position="186"/>
    </location>
</feature>
<dbReference type="Gene3D" id="3.30.559.10">
    <property type="entry name" value="Chloramphenicol acetyltransferase-like domain"/>
    <property type="match status" value="1"/>
</dbReference>
<evidence type="ECO:0000256" key="1">
    <source>
        <dbReference type="ARBA" id="ARBA00007317"/>
    </source>
</evidence>
<keyword evidence="4 8" id="KW-0450">Lipoyl</keyword>
<keyword evidence="5 8" id="KW-0012">Acyltransferase</keyword>
<dbReference type="GO" id="GO:0004742">
    <property type="term" value="F:dihydrolipoyllysine-residue acetyltransferase activity"/>
    <property type="evidence" value="ECO:0007669"/>
    <property type="project" value="UniProtKB-UniRule"/>
</dbReference>
<evidence type="ECO:0000259" key="10">
    <source>
        <dbReference type="PROSITE" id="PS51826"/>
    </source>
</evidence>
<sequence>MLLQLRTPAIVHNGKNQAMPIPITMPALSPTMTEGNLAKWMVKEGDTVSAGEVIVEIETDKATMEVEAVDDGILGKIVVDSGTSGVAVNAVIAYLLEEGESIANIPTEKQLSPILDDEKDFKEHLLLSNACSTAQDAFNPITNNDKRVFASPLARRLAKQTEVNLSNIIGTGPKGRIVKNDVENVIAILPPKDILCESSTKQSSSFIQPNVPDYNEITNTTMRKVIAKRLVESKRCAPHFYLTIDCEIDELLRVRKELNAKSNDYKISLNDLLIRAVAIALRHTPNANSVWTDDAIRVYRQIDIAVAVAIKGGLITPVIRDVGSKGLVEISSLMKDLITRARDNKLLPEEYQGGTFSISNLGMFGIKDFAAVINPPQAAIMAVGTAEERPVVKDGKLGIATVMSCTLSADHRVIDGAVAADFLNTFRRLIENPLTMLL</sequence>
<dbReference type="STRING" id="1193729.A1OE_721"/>
<name>K7YQU8_9PROT</name>
<dbReference type="EC" id="2.3.1.12" evidence="8"/>
<dbReference type="PANTHER" id="PTHR23151">
    <property type="entry name" value="DIHYDROLIPOAMIDE ACETYL/SUCCINYL-TRANSFERASE-RELATED"/>
    <property type="match status" value="1"/>
</dbReference>
<dbReference type="AlphaFoldDB" id="K7YQU8"/>
<evidence type="ECO:0000256" key="6">
    <source>
        <dbReference type="ARBA" id="ARBA00025211"/>
    </source>
</evidence>
<dbReference type="Pfam" id="PF00198">
    <property type="entry name" value="2-oxoacid_dh"/>
    <property type="match status" value="1"/>
</dbReference>
<proteinExistence type="inferred from homology"/>
<comment type="similarity">
    <text evidence="1 8">Belongs to the 2-oxoacid dehydrogenase family.</text>
</comment>
<keyword evidence="12" id="KW-1185">Reference proteome</keyword>
<dbReference type="Gene3D" id="4.10.320.10">
    <property type="entry name" value="E3-binding domain"/>
    <property type="match status" value="1"/>
</dbReference>
<dbReference type="FunFam" id="2.40.50.100:FF:000010">
    <property type="entry name" value="Acetyltransferase component of pyruvate dehydrogenase complex"/>
    <property type="match status" value="1"/>
</dbReference>
<dbReference type="GO" id="GO:0006086">
    <property type="term" value="P:pyruvate decarboxylation to acetyl-CoA"/>
    <property type="evidence" value="ECO:0007669"/>
    <property type="project" value="InterPro"/>
</dbReference>